<feature type="transmembrane region" description="Helical" evidence="1">
    <location>
        <begin position="278"/>
        <end position="300"/>
    </location>
</feature>
<feature type="transmembrane region" description="Helical" evidence="1">
    <location>
        <begin position="225"/>
        <end position="242"/>
    </location>
</feature>
<comment type="caution">
    <text evidence="2">The sequence shown here is derived from an EMBL/GenBank/DDBJ whole genome shotgun (WGS) entry which is preliminary data.</text>
</comment>
<dbReference type="EMBL" id="QFFJ01000002">
    <property type="protein sequence ID" value="RBL90437.1"/>
    <property type="molecule type" value="Genomic_DNA"/>
</dbReference>
<sequence length="362" mass="41350">MGQADAGILARELLNNTELVYTVKKPSKLQALRGVLTTSRMLLGLAALIAAYSLIHLLSRHWNKIFGWLYRLLRPVFERLFSPLMLTWEMLLLSIAGIYWGVAIPDLVLRTIIIHVSLFTLWAQLTALLSRHYQIKYYFNEITDCLDLKRPPGEAMLKVGLPALVTTLAVVWLMFRLPEPWYAYEVIVPALIALFTLPPMVYMHGILVRVLLPFLTTVYRAERRMAVYTVITLVAWLVLVFLPPVQPPVLITLSVVVGCLLLYLSIEDVTRCGTRNFIWLQLITVGWLCACVLAGGQLSIPMLNWIGLYGLLVYVVIKYWEIPVLLGYSWKNRKALGSLGLAVIIWAIASLIRWQPQWFIWF</sequence>
<reference evidence="2 3" key="1">
    <citation type="submission" date="2018-05" db="EMBL/GenBank/DDBJ databases">
        <title>Chitinophaga sp. K3CV102501T nov., isolated from isolated from a monsoon evergreen broad-leaved forest soil.</title>
        <authorList>
            <person name="Lv Y."/>
        </authorList>
    </citation>
    <scope>NUCLEOTIDE SEQUENCE [LARGE SCALE GENOMIC DNA]</scope>
    <source>
        <strain evidence="2 3">GDMCC 1.1325</strain>
    </source>
</reference>
<evidence type="ECO:0000313" key="3">
    <source>
        <dbReference type="Proteomes" id="UP000253410"/>
    </source>
</evidence>
<feature type="transmembrane region" description="Helical" evidence="1">
    <location>
        <begin position="80"/>
        <end position="101"/>
    </location>
</feature>
<name>A0A365XVN9_9BACT</name>
<feature type="transmembrane region" description="Helical" evidence="1">
    <location>
        <begin position="248"/>
        <end position="266"/>
    </location>
</feature>
<evidence type="ECO:0000256" key="1">
    <source>
        <dbReference type="SAM" id="Phobius"/>
    </source>
</evidence>
<feature type="transmembrane region" description="Helical" evidence="1">
    <location>
        <begin position="41"/>
        <end position="59"/>
    </location>
</feature>
<feature type="transmembrane region" description="Helical" evidence="1">
    <location>
        <begin position="306"/>
        <end position="328"/>
    </location>
</feature>
<feature type="transmembrane region" description="Helical" evidence="1">
    <location>
        <begin position="181"/>
        <end position="204"/>
    </location>
</feature>
<organism evidence="2 3">
    <name type="scientific">Chitinophaga flava</name>
    <dbReference type="NCBI Taxonomy" id="2259036"/>
    <lineage>
        <taxon>Bacteria</taxon>
        <taxon>Pseudomonadati</taxon>
        <taxon>Bacteroidota</taxon>
        <taxon>Chitinophagia</taxon>
        <taxon>Chitinophagales</taxon>
        <taxon>Chitinophagaceae</taxon>
        <taxon>Chitinophaga</taxon>
    </lineage>
</organism>
<dbReference type="AlphaFoldDB" id="A0A365XVN9"/>
<feature type="transmembrane region" description="Helical" evidence="1">
    <location>
        <begin position="107"/>
        <end position="129"/>
    </location>
</feature>
<keyword evidence="1" id="KW-1133">Transmembrane helix</keyword>
<protein>
    <submittedName>
        <fullName evidence="2">Uncharacterized protein</fullName>
    </submittedName>
</protein>
<keyword evidence="1" id="KW-0812">Transmembrane</keyword>
<dbReference type="Proteomes" id="UP000253410">
    <property type="component" value="Unassembled WGS sequence"/>
</dbReference>
<gene>
    <name evidence="2" type="ORF">DF182_28670</name>
</gene>
<feature type="transmembrane region" description="Helical" evidence="1">
    <location>
        <begin position="335"/>
        <end position="354"/>
    </location>
</feature>
<feature type="transmembrane region" description="Helical" evidence="1">
    <location>
        <begin position="155"/>
        <end position="175"/>
    </location>
</feature>
<accession>A0A365XVN9</accession>
<evidence type="ECO:0000313" key="2">
    <source>
        <dbReference type="EMBL" id="RBL90437.1"/>
    </source>
</evidence>
<proteinExistence type="predicted"/>
<keyword evidence="3" id="KW-1185">Reference proteome</keyword>
<keyword evidence="1" id="KW-0472">Membrane</keyword>